<dbReference type="RefSeq" id="WP_057253099.1">
    <property type="nucleotide sequence ID" value="NZ_CZAO01000007.1"/>
</dbReference>
<proteinExistence type="predicted"/>
<organism evidence="2 3">
    <name type="scientific">Bacteroides uniformis</name>
    <dbReference type="NCBI Taxonomy" id="820"/>
    <lineage>
        <taxon>Bacteria</taxon>
        <taxon>Pseudomonadati</taxon>
        <taxon>Bacteroidota</taxon>
        <taxon>Bacteroidia</taxon>
        <taxon>Bacteroidales</taxon>
        <taxon>Bacteroidaceae</taxon>
        <taxon>Bacteroides</taxon>
    </lineage>
</organism>
<feature type="transmembrane region" description="Helical" evidence="1">
    <location>
        <begin position="165"/>
        <end position="187"/>
    </location>
</feature>
<keyword evidence="1" id="KW-0812">Transmembrane</keyword>
<dbReference type="Proteomes" id="UP000095766">
    <property type="component" value="Unassembled WGS sequence"/>
</dbReference>
<sequence length="259" mass="29561">MKDNNIQNIADLIGALAEDIEEVKKKLDATDNPDKDEAVKRLAVKLEPVIRFFGGSTPKNISEIFGSRESVENYKKSLCDGVIVSMEEYTDATNKDMCKRGIPTIKDLLYKILEMQTELVDNHKPSTEAAQQRQGSWLAIRTDNVVKSIKRQWAKVPDGWHKNPYAWAGIGCTLVFFTLFTVSWVQWHEYREENRRLRTVADKHHVTTSMLNELHPELAVTVGAYEKLVDVVGADSTLAIFNRQVKIAREEEKQSKQQK</sequence>
<protein>
    <submittedName>
        <fullName evidence="2">Uncharacterized protein</fullName>
    </submittedName>
</protein>
<gene>
    <name evidence="2" type="ORF">ERS852510_01647</name>
</gene>
<keyword evidence="1" id="KW-1133">Transmembrane helix</keyword>
<accession>A0A174NKZ4</accession>
<evidence type="ECO:0000256" key="1">
    <source>
        <dbReference type="SAM" id="Phobius"/>
    </source>
</evidence>
<name>A0A174NKZ4_BACUN</name>
<reference evidence="2 3" key="1">
    <citation type="submission" date="2015-09" db="EMBL/GenBank/DDBJ databases">
        <authorList>
            <consortium name="Pathogen Informatics"/>
        </authorList>
    </citation>
    <scope>NUCLEOTIDE SEQUENCE [LARGE SCALE GENOMIC DNA]</scope>
    <source>
        <strain evidence="2 3">2789STDY5834898</strain>
    </source>
</reference>
<keyword evidence="1" id="KW-0472">Membrane</keyword>
<dbReference type="EMBL" id="CZAO01000007">
    <property type="protein sequence ID" value="CUP49422.1"/>
    <property type="molecule type" value="Genomic_DNA"/>
</dbReference>
<evidence type="ECO:0000313" key="3">
    <source>
        <dbReference type="Proteomes" id="UP000095766"/>
    </source>
</evidence>
<dbReference type="AlphaFoldDB" id="A0A174NKZ4"/>
<evidence type="ECO:0000313" key="2">
    <source>
        <dbReference type="EMBL" id="CUP49422.1"/>
    </source>
</evidence>